<evidence type="ECO:0000313" key="1">
    <source>
        <dbReference type="EMBL" id="MBY5956691.1"/>
    </source>
</evidence>
<dbReference type="InterPro" id="IPR008969">
    <property type="entry name" value="CarboxyPept-like_regulatory"/>
</dbReference>
<proteinExistence type="predicted"/>
<protein>
    <submittedName>
        <fullName evidence="1">TonB-dependent receptor</fullName>
    </submittedName>
</protein>
<accession>A0A953HQZ1</accession>
<dbReference type="Pfam" id="PF13620">
    <property type="entry name" value="CarboxypepD_reg"/>
    <property type="match status" value="1"/>
</dbReference>
<reference evidence="1" key="1">
    <citation type="submission" date="2021-06" db="EMBL/GenBank/DDBJ databases">
        <title>44 bacteria genomes isolated from Dapeng, Shenzhen.</title>
        <authorList>
            <person name="Zheng W."/>
            <person name="Yu S."/>
            <person name="Huang Y."/>
        </authorList>
    </citation>
    <scope>NUCLEOTIDE SEQUENCE</scope>
    <source>
        <strain evidence="1">DP5N28-2</strain>
    </source>
</reference>
<sequence length="786" mass="88396">MSQFFKISGIYSFATAAWGAKWKVFVCLVCMGYLPGVAISQENKTEFSGWVEEAAGGQPIPFASIVLIKDSVQTAVTTDSAGHFVFRDIPYGTYQLTITSLGYQTWRMRELPLEHQDMAPLHIQLKPSTVAIEEIVVKADQPIAQATRLSGGYTLTSEEVRRFPATFYDPARLATVYPGIVNVNDQANNLAIRGSGPNQMNFYINGAEIVNSNHLANAGTSTDRTTLSGGSVNMISAQLLQTTDIYTGVIPIDKPDATSGAMDYHLKRGSRSEFHFTGQAGLNGIDLAVEGPLGDRWSYIANYRYSTVGLLTQMGVDFGGEKILYQDLALQLSFYQNEQTTWQFFAMGGDNSNTFEAKADSLREEYKDFFDIDFKSKIGIAGGSVRTELSGRTTWNTTVVASTRWDRREQTSSSISAFYSKDDLELTKYALNSGMVQEVNDVVQLYYGLNATIWSGGLEYENQSVSDQRTTFYTKSLAVRPYLESQWTVREWKLRGGLGVGYHQLSETLHAEPKLAITRRLPKKQVLALNTGLQHKLQPYLALFSSENNAMLPLMKSWKSTLTYEKNFSNSAFKTTAFYEGLSNVGATAEGYSVLNMLEQYPPRNLSSHGEGQNMGVEMAYRHFLEQGLFYMISGTLLDARYKNVGQEKWRNSHYNNQYVLNATLGKEFDFSDSEKQKVLGVNFQVVYTGGFWETPIDLAASRQAKRTIRTTENLYSVQLPNVLKTYFRVYYKINHSRRYSLIGLDLSNVLNRNNVSYRYYDPLSDQVLDEYQLGLIPMLSYVVRI</sequence>
<name>A0A953HQZ1_9BACT</name>
<dbReference type="Gene3D" id="2.170.130.10">
    <property type="entry name" value="TonB-dependent receptor, plug domain"/>
    <property type="match status" value="1"/>
</dbReference>
<dbReference type="Proteomes" id="UP000753961">
    <property type="component" value="Unassembled WGS sequence"/>
</dbReference>
<gene>
    <name evidence="1" type="ORF">KUV50_00995</name>
</gene>
<comment type="caution">
    <text evidence="1">The sequence shown here is derived from an EMBL/GenBank/DDBJ whole genome shotgun (WGS) entry which is preliminary data.</text>
</comment>
<dbReference type="InterPro" id="IPR037066">
    <property type="entry name" value="Plug_dom_sf"/>
</dbReference>
<keyword evidence="2" id="KW-1185">Reference proteome</keyword>
<organism evidence="1 2">
    <name type="scientific">Membranihabitans marinus</name>
    <dbReference type="NCBI Taxonomy" id="1227546"/>
    <lineage>
        <taxon>Bacteria</taxon>
        <taxon>Pseudomonadati</taxon>
        <taxon>Bacteroidota</taxon>
        <taxon>Saprospiria</taxon>
        <taxon>Saprospirales</taxon>
        <taxon>Saprospiraceae</taxon>
        <taxon>Membranihabitans</taxon>
    </lineage>
</organism>
<dbReference type="Gene3D" id="2.60.40.1120">
    <property type="entry name" value="Carboxypeptidase-like, regulatory domain"/>
    <property type="match status" value="1"/>
</dbReference>
<dbReference type="EMBL" id="JAHVHU010000002">
    <property type="protein sequence ID" value="MBY5956691.1"/>
    <property type="molecule type" value="Genomic_DNA"/>
</dbReference>
<dbReference type="SUPFAM" id="SSF56935">
    <property type="entry name" value="Porins"/>
    <property type="match status" value="1"/>
</dbReference>
<dbReference type="RefSeq" id="WP_222578213.1">
    <property type="nucleotide sequence ID" value="NZ_JAHVHU010000002.1"/>
</dbReference>
<evidence type="ECO:0000313" key="2">
    <source>
        <dbReference type="Proteomes" id="UP000753961"/>
    </source>
</evidence>
<dbReference type="AlphaFoldDB" id="A0A953HQZ1"/>
<dbReference type="SUPFAM" id="SSF49464">
    <property type="entry name" value="Carboxypeptidase regulatory domain-like"/>
    <property type="match status" value="1"/>
</dbReference>
<keyword evidence="1" id="KW-0675">Receptor</keyword>